<proteinExistence type="predicted"/>
<feature type="signal peptide" evidence="1">
    <location>
        <begin position="1"/>
        <end position="22"/>
    </location>
</feature>
<comment type="caution">
    <text evidence="2">The sequence shown here is derived from an EMBL/GenBank/DDBJ whole genome shotgun (WGS) entry which is preliminary data.</text>
</comment>
<sequence>MRKLTILTFAVYLCLFTIRAEASTLQNSFSFKCMVVSNGIEHEWEFSSPNEFEVENGNVVEKGERAKKEVEALFQHLEVTEIARVEELVKKMDSFGYQNAERFELKWMDASGRLYTWVWDENDQ</sequence>
<reference evidence="2 3" key="1">
    <citation type="submission" date="2019-11" db="EMBL/GenBank/DDBJ databases">
        <title>Genome sequences of 17 halophilic strains isolated from different environments.</title>
        <authorList>
            <person name="Furrow R.E."/>
        </authorList>
    </citation>
    <scope>NUCLEOTIDE SEQUENCE [LARGE SCALE GENOMIC DNA]</scope>
    <source>
        <strain evidence="2 3">22506_14_FS</strain>
    </source>
</reference>
<dbReference type="Proteomes" id="UP000447833">
    <property type="component" value="Unassembled WGS sequence"/>
</dbReference>
<gene>
    <name evidence="2" type="ORF">GLW07_05295</name>
</gene>
<accession>A0A845EW58</accession>
<organism evidence="2 3">
    <name type="scientific">Guptibacillus hwajinpoensis</name>
    <dbReference type="NCBI Taxonomy" id="208199"/>
    <lineage>
        <taxon>Bacteria</taxon>
        <taxon>Bacillati</taxon>
        <taxon>Bacillota</taxon>
        <taxon>Bacilli</taxon>
        <taxon>Bacillales</taxon>
        <taxon>Guptibacillaceae</taxon>
        <taxon>Guptibacillus</taxon>
    </lineage>
</organism>
<evidence type="ECO:0000313" key="2">
    <source>
        <dbReference type="EMBL" id="MYL62770.1"/>
    </source>
</evidence>
<protein>
    <recommendedName>
        <fullName evidence="4">PepSY domain-containing protein</fullName>
    </recommendedName>
</protein>
<name>A0A845EW58_9BACL</name>
<dbReference type="AlphaFoldDB" id="A0A845EW58"/>
<dbReference type="EMBL" id="WMEY01000002">
    <property type="protein sequence ID" value="MYL62770.1"/>
    <property type="molecule type" value="Genomic_DNA"/>
</dbReference>
<dbReference type="RefSeq" id="WP_160918570.1">
    <property type="nucleotide sequence ID" value="NZ_WMEY01000002.1"/>
</dbReference>
<keyword evidence="1" id="KW-0732">Signal</keyword>
<evidence type="ECO:0000313" key="3">
    <source>
        <dbReference type="Proteomes" id="UP000447833"/>
    </source>
</evidence>
<evidence type="ECO:0008006" key="4">
    <source>
        <dbReference type="Google" id="ProtNLM"/>
    </source>
</evidence>
<feature type="chain" id="PRO_5032847800" description="PepSY domain-containing protein" evidence="1">
    <location>
        <begin position="23"/>
        <end position="124"/>
    </location>
</feature>
<evidence type="ECO:0000256" key="1">
    <source>
        <dbReference type="SAM" id="SignalP"/>
    </source>
</evidence>